<feature type="signal peptide" evidence="1">
    <location>
        <begin position="1"/>
        <end position="28"/>
    </location>
</feature>
<dbReference type="EMBL" id="JAULSO010000003">
    <property type="protein sequence ID" value="KAK3685445.1"/>
    <property type="molecule type" value="Genomic_DNA"/>
</dbReference>
<evidence type="ECO:0000313" key="2">
    <source>
        <dbReference type="EMBL" id="KAK3685445.1"/>
    </source>
</evidence>
<protein>
    <recommendedName>
        <fullName evidence="4">Secreted protein</fullName>
    </recommendedName>
</protein>
<feature type="chain" id="PRO_5042290511" description="Secreted protein" evidence="1">
    <location>
        <begin position="29"/>
        <end position="104"/>
    </location>
</feature>
<reference evidence="2" key="1">
    <citation type="journal article" date="2023" name="Mol. Phylogenet. Evol.">
        <title>Genome-scale phylogeny and comparative genomics of the fungal order Sordariales.</title>
        <authorList>
            <person name="Hensen N."/>
            <person name="Bonometti L."/>
            <person name="Westerberg I."/>
            <person name="Brannstrom I.O."/>
            <person name="Guillou S."/>
            <person name="Cros-Aarteil S."/>
            <person name="Calhoun S."/>
            <person name="Haridas S."/>
            <person name="Kuo A."/>
            <person name="Mondo S."/>
            <person name="Pangilinan J."/>
            <person name="Riley R."/>
            <person name="LaButti K."/>
            <person name="Andreopoulos B."/>
            <person name="Lipzen A."/>
            <person name="Chen C."/>
            <person name="Yan M."/>
            <person name="Daum C."/>
            <person name="Ng V."/>
            <person name="Clum A."/>
            <person name="Steindorff A."/>
            <person name="Ohm R.A."/>
            <person name="Martin F."/>
            <person name="Silar P."/>
            <person name="Natvig D.O."/>
            <person name="Lalanne C."/>
            <person name="Gautier V."/>
            <person name="Ament-Velasquez S.L."/>
            <person name="Kruys A."/>
            <person name="Hutchinson M.I."/>
            <person name="Powell A.J."/>
            <person name="Barry K."/>
            <person name="Miller A.N."/>
            <person name="Grigoriev I.V."/>
            <person name="Debuchy R."/>
            <person name="Gladieux P."/>
            <person name="Hiltunen Thoren M."/>
            <person name="Johannesson H."/>
        </authorList>
    </citation>
    <scope>NUCLEOTIDE SEQUENCE</scope>
    <source>
        <strain evidence="2">CBS 314.62</strain>
    </source>
</reference>
<dbReference type="AlphaFoldDB" id="A0AAE1CAF4"/>
<evidence type="ECO:0000256" key="1">
    <source>
        <dbReference type="SAM" id="SignalP"/>
    </source>
</evidence>
<evidence type="ECO:0008006" key="4">
    <source>
        <dbReference type="Google" id="ProtNLM"/>
    </source>
</evidence>
<evidence type="ECO:0000313" key="3">
    <source>
        <dbReference type="Proteomes" id="UP001270362"/>
    </source>
</evidence>
<gene>
    <name evidence="2" type="ORF">B0T22DRAFT_442617</name>
</gene>
<reference evidence="2" key="2">
    <citation type="submission" date="2023-06" db="EMBL/GenBank/DDBJ databases">
        <authorList>
            <consortium name="Lawrence Berkeley National Laboratory"/>
            <person name="Haridas S."/>
            <person name="Hensen N."/>
            <person name="Bonometti L."/>
            <person name="Westerberg I."/>
            <person name="Brannstrom I.O."/>
            <person name="Guillou S."/>
            <person name="Cros-Aarteil S."/>
            <person name="Calhoun S."/>
            <person name="Kuo A."/>
            <person name="Mondo S."/>
            <person name="Pangilinan J."/>
            <person name="Riley R."/>
            <person name="Labutti K."/>
            <person name="Andreopoulos B."/>
            <person name="Lipzen A."/>
            <person name="Chen C."/>
            <person name="Yanf M."/>
            <person name="Daum C."/>
            <person name="Ng V."/>
            <person name="Clum A."/>
            <person name="Steindorff A."/>
            <person name="Ohm R."/>
            <person name="Martin F."/>
            <person name="Silar P."/>
            <person name="Natvig D."/>
            <person name="Lalanne C."/>
            <person name="Gautier V."/>
            <person name="Ament-Velasquez S.L."/>
            <person name="Kruys A."/>
            <person name="Hutchinson M.I."/>
            <person name="Powell A.J."/>
            <person name="Barry K."/>
            <person name="Miller A.N."/>
            <person name="Grigoriev I.V."/>
            <person name="Debuchy R."/>
            <person name="Gladieux P."/>
            <person name="Thoren M.H."/>
            <person name="Johannesson H."/>
        </authorList>
    </citation>
    <scope>NUCLEOTIDE SEQUENCE</scope>
    <source>
        <strain evidence="2">CBS 314.62</strain>
    </source>
</reference>
<name>A0AAE1CAF4_9PEZI</name>
<proteinExistence type="predicted"/>
<organism evidence="2 3">
    <name type="scientific">Podospora appendiculata</name>
    <dbReference type="NCBI Taxonomy" id="314037"/>
    <lineage>
        <taxon>Eukaryota</taxon>
        <taxon>Fungi</taxon>
        <taxon>Dikarya</taxon>
        <taxon>Ascomycota</taxon>
        <taxon>Pezizomycotina</taxon>
        <taxon>Sordariomycetes</taxon>
        <taxon>Sordariomycetidae</taxon>
        <taxon>Sordariales</taxon>
        <taxon>Podosporaceae</taxon>
        <taxon>Podospora</taxon>
    </lineage>
</organism>
<comment type="caution">
    <text evidence="2">The sequence shown here is derived from an EMBL/GenBank/DDBJ whole genome shotgun (WGS) entry which is preliminary data.</text>
</comment>
<dbReference type="Proteomes" id="UP001270362">
    <property type="component" value="Unassembled WGS sequence"/>
</dbReference>
<keyword evidence="3" id="KW-1185">Reference proteome</keyword>
<accession>A0AAE1CAF4</accession>
<sequence>MTKRQDKTRAFSLSRLLRCMAWVHGAACTLYEGQDLIAACKQPHRALAACDFKFKTTAKATFLTCRSCPKSPVFNASTATTSQGLALPADSVWASVCSAVPCIG</sequence>
<keyword evidence="1" id="KW-0732">Signal</keyword>